<dbReference type="EMBL" id="CAACVJ010000248">
    <property type="protein sequence ID" value="VEP15291.1"/>
    <property type="molecule type" value="Genomic_DNA"/>
</dbReference>
<sequence length="267" mass="29921">MKIQFGFNGGRKYKLIWRSLIILMVFCLALLGLHLAFNLVIKLPRNAKSPVDGVLVLGGSISREIYAAKLAQQNPKIPILITRGSPDPCIVWVFQRAKSPMNNVWLEICSRSTFTNFMFGVPILENWQVQKVKLITSGTHIARAKWLAKILLGSHGIWVDLIVAPEKGVPGNHESWAKTGVDLTRSVIWAFLSQIIKPHCSEVYRLSGVDLEAWEDRNFACERQGGLKQNSRGASHRYSALKATRPRVGHGVQAFEVTSKDSHFVRP</sequence>
<dbReference type="OrthoDB" id="508612at2"/>
<dbReference type="CDD" id="cd06259">
    <property type="entry name" value="YdcF-like"/>
    <property type="match status" value="1"/>
</dbReference>
<proteinExistence type="predicted"/>
<keyword evidence="4" id="KW-1185">Reference proteome</keyword>
<accession>A0A563VV57</accession>
<evidence type="ECO:0000313" key="3">
    <source>
        <dbReference type="EMBL" id="VEP15291.1"/>
    </source>
</evidence>
<reference evidence="3 4" key="1">
    <citation type="submission" date="2019-01" db="EMBL/GenBank/DDBJ databases">
        <authorList>
            <person name="Brito A."/>
        </authorList>
    </citation>
    <scope>NUCLEOTIDE SEQUENCE [LARGE SCALE GENOMIC DNA]</scope>
    <source>
        <strain evidence="3">1</strain>
    </source>
</reference>
<name>A0A563VV57_9CYAN</name>
<protein>
    <recommendedName>
        <fullName evidence="2">DUF218 domain-containing protein</fullName>
    </recommendedName>
</protein>
<dbReference type="Proteomes" id="UP000320055">
    <property type="component" value="Unassembled WGS sequence"/>
</dbReference>
<evidence type="ECO:0000313" key="4">
    <source>
        <dbReference type="Proteomes" id="UP000320055"/>
    </source>
</evidence>
<dbReference type="InterPro" id="IPR003848">
    <property type="entry name" value="DUF218"/>
</dbReference>
<keyword evidence="1" id="KW-0472">Membrane</keyword>
<evidence type="ECO:0000256" key="1">
    <source>
        <dbReference type="SAM" id="Phobius"/>
    </source>
</evidence>
<feature type="domain" description="DUF218" evidence="2">
    <location>
        <begin position="52"/>
        <end position="165"/>
    </location>
</feature>
<keyword evidence="1" id="KW-1133">Transmembrane helix</keyword>
<dbReference type="Pfam" id="PF02698">
    <property type="entry name" value="DUF218"/>
    <property type="match status" value="1"/>
</dbReference>
<keyword evidence="1" id="KW-0812">Transmembrane</keyword>
<organism evidence="3 4">
    <name type="scientific">Hyella patelloides LEGE 07179</name>
    <dbReference type="NCBI Taxonomy" id="945734"/>
    <lineage>
        <taxon>Bacteria</taxon>
        <taxon>Bacillati</taxon>
        <taxon>Cyanobacteriota</taxon>
        <taxon>Cyanophyceae</taxon>
        <taxon>Pleurocapsales</taxon>
        <taxon>Hyellaceae</taxon>
        <taxon>Hyella</taxon>
    </lineage>
</organism>
<dbReference type="RefSeq" id="WP_144874029.1">
    <property type="nucleotide sequence ID" value="NZ_LR214059.1"/>
</dbReference>
<evidence type="ECO:0000259" key="2">
    <source>
        <dbReference type="Pfam" id="PF02698"/>
    </source>
</evidence>
<dbReference type="AlphaFoldDB" id="A0A563VV57"/>
<feature type="transmembrane region" description="Helical" evidence="1">
    <location>
        <begin position="20"/>
        <end position="41"/>
    </location>
</feature>
<gene>
    <name evidence="3" type="ORF">H1P_3210003</name>
</gene>